<dbReference type="Gramene" id="ESW10984">
    <property type="protein sequence ID" value="ESW10984"/>
    <property type="gene ID" value="PHAVU_009G255400g"/>
</dbReference>
<evidence type="ECO:0000256" key="1">
    <source>
        <dbReference type="SAM" id="MobiDB-lite"/>
    </source>
</evidence>
<feature type="region of interest" description="Disordered" evidence="1">
    <location>
        <begin position="130"/>
        <end position="150"/>
    </location>
</feature>
<proteinExistence type="predicted"/>
<dbReference type="EMBL" id="CM002296">
    <property type="protein sequence ID" value="ESW10984.1"/>
    <property type="molecule type" value="Genomic_DNA"/>
</dbReference>
<dbReference type="OMA" id="RIRVCRI"/>
<organism evidence="2 3">
    <name type="scientific">Phaseolus vulgaris</name>
    <name type="common">Kidney bean</name>
    <name type="synonym">French bean</name>
    <dbReference type="NCBI Taxonomy" id="3885"/>
    <lineage>
        <taxon>Eukaryota</taxon>
        <taxon>Viridiplantae</taxon>
        <taxon>Streptophyta</taxon>
        <taxon>Embryophyta</taxon>
        <taxon>Tracheophyta</taxon>
        <taxon>Spermatophyta</taxon>
        <taxon>Magnoliopsida</taxon>
        <taxon>eudicotyledons</taxon>
        <taxon>Gunneridae</taxon>
        <taxon>Pentapetalae</taxon>
        <taxon>rosids</taxon>
        <taxon>fabids</taxon>
        <taxon>Fabales</taxon>
        <taxon>Fabaceae</taxon>
        <taxon>Papilionoideae</taxon>
        <taxon>50 kb inversion clade</taxon>
        <taxon>NPAAA clade</taxon>
        <taxon>indigoferoid/millettioid clade</taxon>
        <taxon>Phaseoleae</taxon>
        <taxon>Phaseolus</taxon>
    </lineage>
</organism>
<keyword evidence="3" id="KW-1185">Reference proteome</keyword>
<gene>
    <name evidence="2" type="ORF">PHAVU_009G255400g</name>
</gene>
<accession>V7AZI2</accession>
<sequence length="150" mass="17019">INLLINNKTTVTIAINTSIVVDEASADDTIRRRRIRVCRILVLVWKLDCPIRTVGIRPPPSCFDIIKHLQQLSFGMLRRLLNLNFQASIMATANPGHKRDTVRITCREKIVFYKYHKTLSAGGGLENPTLRSRNFAHRKTQHGSSNITIS</sequence>
<evidence type="ECO:0000313" key="3">
    <source>
        <dbReference type="Proteomes" id="UP000000226"/>
    </source>
</evidence>
<evidence type="ECO:0000313" key="2">
    <source>
        <dbReference type="EMBL" id="ESW10984.1"/>
    </source>
</evidence>
<dbReference type="Proteomes" id="UP000000226">
    <property type="component" value="Chromosome 9"/>
</dbReference>
<reference evidence="3" key="1">
    <citation type="journal article" date="2014" name="Nat. Genet.">
        <title>A reference genome for common bean and genome-wide analysis of dual domestications.</title>
        <authorList>
            <person name="Schmutz J."/>
            <person name="McClean P.E."/>
            <person name="Mamidi S."/>
            <person name="Wu G.A."/>
            <person name="Cannon S.B."/>
            <person name="Grimwood J."/>
            <person name="Jenkins J."/>
            <person name="Shu S."/>
            <person name="Song Q."/>
            <person name="Chavarro C."/>
            <person name="Torres-Torres M."/>
            <person name="Geffroy V."/>
            <person name="Moghaddam S.M."/>
            <person name="Gao D."/>
            <person name="Abernathy B."/>
            <person name="Barry K."/>
            <person name="Blair M."/>
            <person name="Brick M.A."/>
            <person name="Chovatia M."/>
            <person name="Gepts P."/>
            <person name="Goodstein D.M."/>
            <person name="Gonzales M."/>
            <person name="Hellsten U."/>
            <person name="Hyten D.L."/>
            <person name="Jia G."/>
            <person name="Kelly J.D."/>
            <person name="Kudrna D."/>
            <person name="Lee R."/>
            <person name="Richard M.M."/>
            <person name="Miklas P.N."/>
            <person name="Osorno J.M."/>
            <person name="Rodrigues J."/>
            <person name="Thareau V."/>
            <person name="Urrea C.A."/>
            <person name="Wang M."/>
            <person name="Yu Y."/>
            <person name="Zhang M."/>
            <person name="Wing R.A."/>
            <person name="Cregan P.B."/>
            <person name="Rokhsar D.S."/>
            <person name="Jackson S.A."/>
        </authorList>
    </citation>
    <scope>NUCLEOTIDE SEQUENCE [LARGE SCALE GENOMIC DNA]</scope>
    <source>
        <strain evidence="3">cv. G19833</strain>
    </source>
</reference>
<protein>
    <submittedName>
        <fullName evidence="2">Uncharacterized protein</fullName>
    </submittedName>
</protein>
<name>V7AZI2_PHAVU</name>
<feature type="non-terminal residue" evidence="2">
    <location>
        <position position="1"/>
    </location>
</feature>
<dbReference type="AlphaFoldDB" id="V7AZI2"/>